<name>A0A8J3RDM2_9ACTN</name>
<gene>
    <name evidence="3" type="ORF">Mth01_45740</name>
</gene>
<keyword evidence="2" id="KW-0812">Transmembrane</keyword>
<feature type="region of interest" description="Disordered" evidence="1">
    <location>
        <begin position="54"/>
        <end position="75"/>
    </location>
</feature>
<proteinExistence type="predicted"/>
<evidence type="ECO:0000256" key="1">
    <source>
        <dbReference type="SAM" id="MobiDB-lite"/>
    </source>
</evidence>
<protein>
    <submittedName>
        <fullName evidence="3">Uncharacterized protein</fullName>
    </submittedName>
</protein>
<feature type="region of interest" description="Disordered" evidence="1">
    <location>
        <begin position="222"/>
        <end position="292"/>
    </location>
</feature>
<evidence type="ECO:0000313" key="3">
    <source>
        <dbReference type="EMBL" id="GIH72321.1"/>
    </source>
</evidence>
<feature type="transmembrane region" description="Helical" evidence="2">
    <location>
        <begin position="198"/>
        <end position="218"/>
    </location>
</feature>
<reference evidence="3" key="1">
    <citation type="submission" date="2021-01" db="EMBL/GenBank/DDBJ databases">
        <title>Whole genome shotgun sequence of Sphaerimonospora thailandensis NBRC 107569.</title>
        <authorList>
            <person name="Komaki H."/>
            <person name="Tamura T."/>
        </authorList>
    </citation>
    <scope>NUCLEOTIDE SEQUENCE</scope>
    <source>
        <strain evidence="3">NBRC 107569</strain>
    </source>
</reference>
<feature type="compositionally biased region" description="Basic residues" evidence="1">
    <location>
        <begin position="267"/>
        <end position="277"/>
    </location>
</feature>
<keyword evidence="4" id="KW-1185">Reference proteome</keyword>
<dbReference type="EMBL" id="BOOG01000049">
    <property type="protein sequence ID" value="GIH72321.1"/>
    <property type="molecule type" value="Genomic_DNA"/>
</dbReference>
<keyword evidence="2" id="KW-1133">Transmembrane helix</keyword>
<comment type="caution">
    <text evidence="3">The sequence shown here is derived from an EMBL/GenBank/DDBJ whole genome shotgun (WGS) entry which is preliminary data.</text>
</comment>
<organism evidence="3 4">
    <name type="scientific">Sphaerimonospora thailandensis</name>
    <dbReference type="NCBI Taxonomy" id="795644"/>
    <lineage>
        <taxon>Bacteria</taxon>
        <taxon>Bacillati</taxon>
        <taxon>Actinomycetota</taxon>
        <taxon>Actinomycetes</taxon>
        <taxon>Streptosporangiales</taxon>
        <taxon>Streptosporangiaceae</taxon>
        <taxon>Sphaerimonospora</taxon>
    </lineage>
</organism>
<dbReference type="AlphaFoldDB" id="A0A8J3RDM2"/>
<accession>A0A8J3RDM2</accession>
<dbReference type="Proteomes" id="UP000610966">
    <property type="component" value="Unassembled WGS sequence"/>
</dbReference>
<sequence length="337" mass="36189">MILSGTVRNEDLATIDQRLKSPGPVSVVVAGHTDLASDIDVKYIDDIAKLTEIARPNKQAPENQGKSQTGETANRQDELDKLLAELKKLVKQDKKGDLDKLLVKLNKLVKLDEQEAGQPAVSPADRGQLVVSLAQPGESGTGGTLLLLLARVRFAVPDATLTPLDQGIAARLGERAKSKSLAELKAADPGNLISPDSATWPFIFGGLSATVIIALLFVHRRSSERPPHTSGRSLKARPNPHATGPATGTSRSTRGRPTPPQPPSPRLRPRPRPRPIIKRGPLPDGTGIVRTDLDPEGYVEVDGVLRRAVWRGAGDRPDIGRQVRLSSTDGHLLIATR</sequence>
<keyword evidence="2" id="KW-0472">Membrane</keyword>
<evidence type="ECO:0000256" key="2">
    <source>
        <dbReference type="SAM" id="Phobius"/>
    </source>
</evidence>
<evidence type="ECO:0000313" key="4">
    <source>
        <dbReference type="Proteomes" id="UP000610966"/>
    </source>
</evidence>
<feature type="compositionally biased region" description="Polar residues" evidence="1">
    <location>
        <begin position="60"/>
        <end position="73"/>
    </location>
</feature>
<feature type="compositionally biased region" description="Pro residues" evidence="1">
    <location>
        <begin position="257"/>
        <end position="266"/>
    </location>
</feature>